<dbReference type="EMBL" id="JABTTQ020000008">
    <property type="protein sequence ID" value="KAK6150542.1"/>
    <property type="molecule type" value="Genomic_DNA"/>
</dbReference>
<keyword evidence="4" id="KW-1185">Reference proteome</keyword>
<comment type="caution">
    <text evidence="3">The sequence shown here is derived from an EMBL/GenBank/DDBJ whole genome shotgun (WGS) entry which is preliminary data.</text>
</comment>
<feature type="region of interest" description="Disordered" evidence="1">
    <location>
        <begin position="2514"/>
        <end position="2549"/>
    </location>
</feature>
<organism evidence="3 4">
    <name type="scientific">Rehmannia glutinosa</name>
    <name type="common">Chinese foxglove</name>
    <dbReference type="NCBI Taxonomy" id="99300"/>
    <lineage>
        <taxon>Eukaryota</taxon>
        <taxon>Viridiplantae</taxon>
        <taxon>Streptophyta</taxon>
        <taxon>Embryophyta</taxon>
        <taxon>Tracheophyta</taxon>
        <taxon>Spermatophyta</taxon>
        <taxon>Magnoliopsida</taxon>
        <taxon>eudicotyledons</taxon>
        <taxon>Gunneridae</taxon>
        <taxon>Pentapetalae</taxon>
        <taxon>asterids</taxon>
        <taxon>lamiids</taxon>
        <taxon>Lamiales</taxon>
        <taxon>Orobanchaceae</taxon>
        <taxon>Rehmannieae</taxon>
        <taxon>Rehmannia</taxon>
    </lineage>
</organism>
<feature type="domain" description="Spatacsin C-terminal" evidence="2">
    <location>
        <begin position="2834"/>
        <end position="2931"/>
    </location>
</feature>
<reference evidence="3 4" key="1">
    <citation type="journal article" date="2021" name="Comput. Struct. Biotechnol. J.">
        <title>De novo genome assembly of the potent medicinal plant Rehmannia glutinosa using nanopore technology.</title>
        <authorList>
            <person name="Ma L."/>
            <person name="Dong C."/>
            <person name="Song C."/>
            <person name="Wang X."/>
            <person name="Zheng X."/>
            <person name="Niu Y."/>
            <person name="Chen S."/>
            <person name="Feng W."/>
        </authorList>
    </citation>
    <scope>NUCLEOTIDE SEQUENCE [LARGE SCALE GENOMIC DNA]</scope>
    <source>
        <strain evidence="3">DH-2019</strain>
    </source>
</reference>
<dbReference type="PANTHER" id="PTHR13650">
    <property type="entry name" value="SPATACSIN"/>
    <property type="match status" value="1"/>
</dbReference>
<feature type="compositionally biased region" description="Polar residues" evidence="1">
    <location>
        <begin position="2521"/>
        <end position="2531"/>
    </location>
</feature>
<feature type="region of interest" description="Disordered" evidence="1">
    <location>
        <begin position="949"/>
        <end position="972"/>
    </location>
</feature>
<protein>
    <recommendedName>
        <fullName evidence="2">Spatacsin C-terminal domain-containing protein</fullName>
    </recommendedName>
</protein>
<dbReference type="Pfam" id="PF14649">
    <property type="entry name" value="Spatacsin_C"/>
    <property type="match status" value="1"/>
</dbReference>
<dbReference type="Proteomes" id="UP001318860">
    <property type="component" value="Unassembled WGS sequence"/>
</dbReference>
<dbReference type="InterPro" id="IPR028107">
    <property type="entry name" value="Spatacsin_C_dom"/>
</dbReference>
<feature type="region of interest" description="Disordered" evidence="1">
    <location>
        <begin position="307"/>
        <end position="332"/>
    </location>
</feature>
<evidence type="ECO:0000313" key="4">
    <source>
        <dbReference type="Proteomes" id="UP001318860"/>
    </source>
</evidence>
<name>A0ABR0WSR0_REHGL</name>
<feature type="compositionally biased region" description="Low complexity" evidence="1">
    <location>
        <begin position="2532"/>
        <end position="2541"/>
    </location>
</feature>
<sequence length="2950" mass="327118">MDFDFCPSEDGLPVLQLRKWGSSEFPYNPSNFREGFISPTRKSVLLLSNDFEALLLPLDKGRCVNNKDPEITSEETFYNPHELSVPSVSGSRENISSSFESFELDSDIGYTASVSFPRPTDAFISDVHSVAWGLCGGTCDQHEEASFRELLFVAGKDGVVVHAFSQFNESSEAIKPSQSSDVGQGMWVEWGPSTILTPTLVVQEECKSHPKASGERSNTFHAEAMVDGQSASPKIWMRTFLTEAERITSGNDVYTRFPKKPSFPNNIVVSFRIFDQDSQFLDFVSYGSTTSSDQANLSMPVVDPISSKSDMDVSSSNTPLEDDSASNSKGGAGSSLYKCVKVFSNNSYQLVGFAFSMINSKPVNIRYVNDDNYSKVLISVARIVSWGIQWMYSAKLNEKLDRGPFEWTDFTFSHRFLICLSTSGLISLYGATTGEYIASFDVVNISGPGYCLSSQEPENDADDLNQMREKLWHQNGSLACKRRFKRLFAFPYSSLLGVMDVCGVTYIMHTDNHVLEDYSSFENVLPHQYHPDLGILTGWEVGGAEIGYQRVLFHISAPRDTGRLPVQGRNSYRMDSLLSKEHPRDEDSNIKDWRSHYGSYITTSFGTTHIMNQKKLLFPDFPSCLMRKVFLPPSRYSEDDVICCSPFGITRLIKRYSSEKKWCQVVHSNLQLDFIVNDEINYRAQGSETSTNEAVGCNFHGFLYLVTEKGLSVVLPSISVPSDFFPVEAIGYNQPNCTSSLKCGAGNLMGIGRIKKPWSPWKVEILDRVLLYEGPEVAEKLCLENGWNMGISRIRRLQLALSYLEFDDIENSLQMLMGVNLAVEGILRLLLAAVYLMFSKVSSDNEVSAASRLLALATGYATGVMRNYGLLQHKKAVVRPWNVRGDEGVPLLLDLTDKEHDDEGNSRSLQEIAQLLVVIRSLQGQLNAKFKRPGQQLTDNAGLQNLASADLPEDESKVPVSEDALSLDTSDRRETALPASGTDLSNAENLALMPVDTVGDETSGFENLDKVVLVSEGSAFGKRTFKIENPKDMIARWELDNMDLKTVVKDALLSGRLPLAVLRLHLHHLNNVLPGTETHDTFNDGEVGLAITTLQKLGEDVETNLKQLVFGTVRRSLRVQVAEEMKRYAYLGPHELKILEMVSLIEELKRAMNEDAPGEISLRLLHPLFNNLVIMCGEIDGVVLGSWTTVDEHSVAPEVDDDSSHAAYWTAAVAWSDAWDQKVIDRVLLDQPLLMGVNVLWESQVEYHVCHNDWLEVSKLLEVIPSYALSRGSLSISLDDIQPASSVQYGQEFPGYSNYTNFLEELDSVCMNVPSIRFFRFSGNRACSVWLKMLMEQQLAKEFIFLADYCHGTDDIVPLLARSGFMIGIHDNSFLDGANDSPSDSLIVIGDAPINPDTVQALHKVVIHFCAQYNLMNLLDMYLDHHKLAIDHDSLSFLLDAAGDNEWAKCLLLLRTKGKEYDASFSNARAVASRNVIPGNKLTVLETDDIIQAVDDIAEGAGEMAALATLMFAPIPLQECLSSGSVNRHCSSAQCTLENLRPALQRFPTLWNTLVAACFGQDTVCSKSSLKTKSYSDLLDYLNWREGVFFSSVRDTSILQMIPCWFPKSVRRLIQLYVQGPIGWQSLAESETEELSMLRDIYYIINSSGHAQISATSWEAAVQKHIEEELYASSLEGAEVGLEHHLHRGRALAALNHLLSARVHMLKSDNKHRGQSETQSSGQTNVQLDVQILLAPITESEELLLSSVIPLAIEHFDDTVLVASCAFLLELCGLSAGILRIDIAALRRISSFYKSADNNHYRQLSPRGSVFYPAPVGIDVTESLARSLADDHLHKCSSNNIQNGDRNNSTCNQPSRALLLVLQHLEKASLPLPSNGVTCGSWLSSGNGDGADLRSQQKATSQQWQLVTAFCQMHNIPLSTKYLAVLARDNDWVHSSDVSSLIIMLNTGFFNIKTDAILIFVLSALCQASKEFNDPRLKIHILTVLKSMQSRKKIVSSNMDTAERRGGAFLSDENLYIPVELFGIIAECEKQERPGEALLLKAKNLCWSILAMIASCFPDVSPLSCLTETSAIKVNDTASQISKNVGAAVEATNSLPASARTITFHYNRKNSKRRRLVEPDPVDSLDLAASQVSEGSVASNIQGVSCEEEMEKLGDEDITISTDSDSMVNALSRMVAVLCEQHLFLPLLQAFEIFLPSCSLLPFIRALQAFSQMRLSEASAYLGSFASRIKEESPHTQPNWEREGKIGNSWISPTAVKAADAMLLTCPSPYEKRCLLRLLAATDFGDGGSTATRYGQLCWKIDMAEPSLRSDECPLLGNETFDDASLLTALEKNGYWEQARSWAKQLEASGESCWKSAANHVTEMQAEAMVSEWKEFLWDVPEERAALWSHCQTLFIRYSFPAMQAGLFFLKHAEAAEKDIPARELHEVLLLALQWLSGMITLSNPFYPLHLLREIETRVWLLAVESEAQVKSEGEDSLTYPTREPGAGKGFNLIDRTASIISKMDNHINALRLKSDRDNSQTHMRTPQTIDSSFSSTSGGSAKTKRRAKGFVSSRKPLIDAVDKKYESDSIPLNLRDDLQSLDENLKIDASLSRWEERVGPAELERAVLSLLDFGQTSAARQLQNKLSPDNTPSEFSLVDAALKLAALSTPSNKVLVSMLDDEVCSVLQSYNLLTDGRVIDPLKFRSMLCVAREISLHSDIRISSQIVLESLSAILMEGSGRALCKRIISVVKAANVLGLTFSEAFEKQPIELLQLLSLKAQDSFEEANLLVRSHSMPAASIAQILAESFLKGLLAAHRGGYMDSQKEEGPAPLLWRFLDFLKWAELCPSDSEIGHALMRLVITGQEIPHACEVELLILSHHFYKLSACLDGVDVLVALAATRVEAYVWEGDFSCLARLITGVGNFHALNFILGILIENGQLDLLSQKYSAAADANSGTAEAVRGFEWLF</sequence>
<dbReference type="PANTHER" id="PTHR13650:SF0">
    <property type="entry name" value="SPATACSIN"/>
    <property type="match status" value="1"/>
</dbReference>
<dbReference type="InterPro" id="IPR028103">
    <property type="entry name" value="Spatacsin"/>
</dbReference>
<evidence type="ECO:0000313" key="3">
    <source>
        <dbReference type="EMBL" id="KAK6150542.1"/>
    </source>
</evidence>
<accession>A0ABR0WSR0</accession>
<evidence type="ECO:0000259" key="2">
    <source>
        <dbReference type="Pfam" id="PF14649"/>
    </source>
</evidence>
<feature type="compositionally biased region" description="Low complexity" evidence="1">
    <location>
        <begin position="307"/>
        <end position="316"/>
    </location>
</feature>
<gene>
    <name evidence="3" type="ORF">DH2020_015474</name>
</gene>
<proteinExistence type="predicted"/>
<evidence type="ECO:0000256" key="1">
    <source>
        <dbReference type="SAM" id="MobiDB-lite"/>
    </source>
</evidence>